<dbReference type="SMART" id="SM01043">
    <property type="entry name" value="BTAD"/>
    <property type="match status" value="1"/>
</dbReference>
<dbReference type="Gene3D" id="3.40.50.300">
    <property type="entry name" value="P-loop containing nucleotide triphosphate hydrolases"/>
    <property type="match status" value="1"/>
</dbReference>
<reference evidence="9 10" key="1">
    <citation type="submission" date="2019-07" db="EMBL/GenBank/DDBJ databases">
        <title>New species of Amycolatopsis and Streptomyces.</title>
        <authorList>
            <person name="Duangmal K."/>
            <person name="Teo W.F.A."/>
            <person name="Lipun K."/>
        </authorList>
    </citation>
    <scope>NUCLEOTIDE SEQUENCE [LARGE SCALE GENOMIC DNA]</scope>
    <source>
        <strain evidence="9 10">NBRC 109810</strain>
    </source>
</reference>
<dbReference type="SMART" id="SM00028">
    <property type="entry name" value="TPR"/>
    <property type="match status" value="5"/>
</dbReference>
<feature type="compositionally biased region" description="Low complexity" evidence="7">
    <location>
        <begin position="287"/>
        <end position="299"/>
    </location>
</feature>
<dbReference type="InterPro" id="IPR002182">
    <property type="entry name" value="NB-ARC"/>
</dbReference>
<keyword evidence="4 6" id="KW-0238">DNA-binding</keyword>
<dbReference type="Pfam" id="PF13424">
    <property type="entry name" value="TPR_12"/>
    <property type="match status" value="2"/>
</dbReference>
<dbReference type="PANTHER" id="PTHR35807">
    <property type="entry name" value="TRANSCRIPTIONAL REGULATOR REDD-RELATED"/>
    <property type="match status" value="1"/>
</dbReference>
<dbReference type="InterPro" id="IPR005158">
    <property type="entry name" value="BTAD"/>
</dbReference>
<feature type="DNA-binding region" description="OmpR/PhoB-type" evidence="6">
    <location>
        <begin position="8"/>
        <end position="116"/>
    </location>
</feature>
<keyword evidence="10" id="KW-1185">Reference proteome</keyword>
<organism evidence="9 10">
    <name type="scientific">Streptomyces adustus</name>
    <dbReference type="NCBI Taxonomy" id="1609272"/>
    <lineage>
        <taxon>Bacteria</taxon>
        <taxon>Bacillati</taxon>
        <taxon>Actinomycetota</taxon>
        <taxon>Actinomycetes</taxon>
        <taxon>Kitasatosporales</taxon>
        <taxon>Streptomycetaceae</taxon>
        <taxon>Streptomyces</taxon>
    </lineage>
</organism>
<dbReference type="InterPro" id="IPR001867">
    <property type="entry name" value="OmpR/PhoB-type_DNA-bd"/>
</dbReference>
<gene>
    <name evidence="9" type="ORF">FNH09_17395</name>
</gene>
<dbReference type="AlphaFoldDB" id="A0A5N8VD75"/>
<dbReference type="Gene3D" id="1.25.40.10">
    <property type="entry name" value="Tetratricopeptide repeat domain"/>
    <property type="match status" value="2"/>
</dbReference>
<dbReference type="PANTHER" id="PTHR35807:SF1">
    <property type="entry name" value="TRANSCRIPTIONAL REGULATOR REDD"/>
    <property type="match status" value="1"/>
</dbReference>
<dbReference type="Pfam" id="PF00931">
    <property type="entry name" value="NB-ARC"/>
    <property type="match status" value="1"/>
</dbReference>
<dbReference type="SMART" id="SM00862">
    <property type="entry name" value="Trans_reg_C"/>
    <property type="match status" value="1"/>
</dbReference>
<dbReference type="GO" id="GO:0003677">
    <property type="term" value="F:DNA binding"/>
    <property type="evidence" value="ECO:0007669"/>
    <property type="project" value="UniProtKB-UniRule"/>
</dbReference>
<comment type="similarity">
    <text evidence="1">Belongs to the AfsR/DnrI/RedD regulatory family.</text>
</comment>
<evidence type="ECO:0000313" key="9">
    <source>
        <dbReference type="EMBL" id="MPY32969.1"/>
    </source>
</evidence>
<keyword evidence="5" id="KW-0804">Transcription</keyword>
<dbReference type="GO" id="GO:0043531">
    <property type="term" value="F:ADP binding"/>
    <property type="evidence" value="ECO:0007669"/>
    <property type="project" value="InterPro"/>
</dbReference>
<dbReference type="GO" id="GO:0006355">
    <property type="term" value="P:regulation of DNA-templated transcription"/>
    <property type="evidence" value="ECO:0007669"/>
    <property type="project" value="InterPro"/>
</dbReference>
<dbReference type="InterPro" id="IPR051677">
    <property type="entry name" value="AfsR-DnrI-RedD_regulator"/>
</dbReference>
<dbReference type="InterPro" id="IPR027417">
    <property type="entry name" value="P-loop_NTPase"/>
</dbReference>
<accession>A0A5N8VD75</accession>
<dbReference type="SUPFAM" id="SSF46894">
    <property type="entry name" value="C-terminal effector domain of the bipartite response regulators"/>
    <property type="match status" value="1"/>
</dbReference>
<evidence type="ECO:0000256" key="3">
    <source>
        <dbReference type="ARBA" id="ARBA00023015"/>
    </source>
</evidence>
<name>A0A5N8VD75_9ACTN</name>
<dbReference type="Pfam" id="PF00486">
    <property type="entry name" value="Trans_reg_C"/>
    <property type="match status" value="1"/>
</dbReference>
<feature type="region of interest" description="Disordered" evidence="7">
    <location>
        <begin position="269"/>
        <end position="344"/>
    </location>
</feature>
<dbReference type="InterPro" id="IPR016032">
    <property type="entry name" value="Sig_transdc_resp-reg_C-effctor"/>
</dbReference>
<dbReference type="Pfam" id="PF03704">
    <property type="entry name" value="BTAD"/>
    <property type="match status" value="1"/>
</dbReference>
<dbReference type="InterPro" id="IPR036388">
    <property type="entry name" value="WH-like_DNA-bd_sf"/>
</dbReference>
<evidence type="ECO:0000259" key="8">
    <source>
        <dbReference type="PROSITE" id="PS51755"/>
    </source>
</evidence>
<dbReference type="Proteomes" id="UP000325849">
    <property type="component" value="Unassembled WGS sequence"/>
</dbReference>
<dbReference type="CDD" id="cd15831">
    <property type="entry name" value="BTAD"/>
    <property type="match status" value="1"/>
</dbReference>
<dbReference type="InterPro" id="IPR019734">
    <property type="entry name" value="TPR_rpt"/>
</dbReference>
<evidence type="ECO:0000313" key="10">
    <source>
        <dbReference type="Proteomes" id="UP000325849"/>
    </source>
</evidence>
<sequence>MTVGASLATVLRVDVRSKEFRFCVLGPLRAWWNDTELVLGPPQQRAVLALLLLHRGRAVGVGELVDGIWGTEPPTAAVSVLRTYVSRLRKLLEPDRPVTGAPRLLVSLGDGYALRRDAVVGDIDLFEDLVGRAEARRVAGDDLAAVQLLAGALELWDGVPLAGVPGPRAEIERRRLEERRLAALETRLRIEVDLGGHARVLPEITALYEAHPLREALCELFLVALYRSGRRAEALDVYERTRRTLAERLGIEPGPRLRTLYAGLLSDGPGPVEVFGTEEPGPGGSSGASTSGGDTTGPPATGGTGGPGPAFADQAGGPEPDFDDDGAVGQDDPARPAGVVRPSQLPTDLAMFTGRRSQLEGFDALLPHQEHPRTALIGLISGMAGAGKTTLAVHWAHRIAHRFPDGSLYVNLRGYDPSASRMEPGEAIETFLVALGIAQQAVPEGLDAQAALFRSVLAGRRVLIVLDNAADTEQVVPLLPAAPGCLVIVTSRSRLSGLVARHGAHPLTLGPLSAGESLELLARRLGDARVDAEPEAARAIVGLCARLPLALSIVGARAALHPDFRLADIAAELRQDHGSLDAFSGGDLGSDARAVFSWSYRALSPEAAGLFRRLALHPGPDVTTDAAAALADVPARRVRTVLTELTGASLLIERAPGRFDFHDLLHAYAAELAEAEDDEPARGAALLRMHDHFLFGAHQASMVLDPFREPIPLPPSTTDVAPLRFNGRAQATAWLRTERYVLREIVAHAAAHGFDAHAWRTAAALDVYFNRLGYWHDLLEINTGALWSARKLGSVTGQAYSLCGLGVAHSQLNHAAQAREHLEAGLDLFRAAGHAGGQARAHRGLAYLCNRTDRRDEALDHYARAVELYRSEDDVSGEAGVLNQVAWTYILIGEHEKALEHCTEAILLYQEQDDPYGEASTQDTLGYALHHLARYPEAIEHFELSARLFHGIGDRFLEADVLSHLADAHLATGNREAARTALGTALARLEELAHTEADVVRRRLRELEPDQAEPGG</sequence>
<evidence type="ECO:0000256" key="4">
    <source>
        <dbReference type="ARBA" id="ARBA00023125"/>
    </source>
</evidence>
<evidence type="ECO:0000256" key="1">
    <source>
        <dbReference type="ARBA" id="ARBA00005820"/>
    </source>
</evidence>
<dbReference type="PRINTS" id="PR00364">
    <property type="entry name" value="DISEASERSIST"/>
</dbReference>
<comment type="caution">
    <text evidence="9">The sequence shown here is derived from an EMBL/GenBank/DDBJ whole genome shotgun (WGS) entry which is preliminary data.</text>
</comment>
<evidence type="ECO:0000256" key="5">
    <source>
        <dbReference type="ARBA" id="ARBA00023163"/>
    </source>
</evidence>
<evidence type="ECO:0000256" key="2">
    <source>
        <dbReference type="ARBA" id="ARBA00023012"/>
    </source>
</evidence>
<dbReference type="GO" id="GO:0000160">
    <property type="term" value="P:phosphorelay signal transduction system"/>
    <property type="evidence" value="ECO:0007669"/>
    <property type="project" value="UniProtKB-KW"/>
</dbReference>
<evidence type="ECO:0000256" key="6">
    <source>
        <dbReference type="PROSITE-ProRule" id="PRU01091"/>
    </source>
</evidence>
<keyword evidence="2" id="KW-0902">Two-component regulatory system</keyword>
<feature type="domain" description="OmpR/PhoB-type" evidence="8">
    <location>
        <begin position="8"/>
        <end position="116"/>
    </location>
</feature>
<keyword evidence="3" id="KW-0805">Transcription regulation</keyword>
<dbReference type="InterPro" id="IPR011990">
    <property type="entry name" value="TPR-like_helical_dom_sf"/>
</dbReference>
<dbReference type="EMBL" id="VJZD01000061">
    <property type="protein sequence ID" value="MPY32969.1"/>
    <property type="molecule type" value="Genomic_DNA"/>
</dbReference>
<dbReference type="PROSITE" id="PS51755">
    <property type="entry name" value="OMPR_PHOB"/>
    <property type="match status" value="1"/>
</dbReference>
<protein>
    <submittedName>
        <fullName evidence="9">Tetratricopeptide repeat protein</fullName>
    </submittedName>
</protein>
<dbReference type="SUPFAM" id="SSF48452">
    <property type="entry name" value="TPR-like"/>
    <property type="match status" value="2"/>
</dbReference>
<dbReference type="SUPFAM" id="SSF52540">
    <property type="entry name" value="P-loop containing nucleoside triphosphate hydrolases"/>
    <property type="match status" value="1"/>
</dbReference>
<proteinExistence type="inferred from homology"/>
<dbReference type="Gene3D" id="1.10.10.10">
    <property type="entry name" value="Winged helix-like DNA-binding domain superfamily/Winged helix DNA-binding domain"/>
    <property type="match status" value="1"/>
</dbReference>
<dbReference type="OrthoDB" id="581105at2"/>
<evidence type="ECO:0000256" key="7">
    <source>
        <dbReference type="SAM" id="MobiDB-lite"/>
    </source>
</evidence>